<keyword evidence="3" id="KW-1185">Reference proteome</keyword>
<accession>A0A3N5CQK1</accession>
<feature type="compositionally biased region" description="Basic and acidic residues" evidence="1">
    <location>
        <begin position="108"/>
        <end position="124"/>
    </location>
</feature>
<evidence type="ECO:0000313" key="3">
    <source>
        <dbReference type="Proteomes" id="UP000275232"/>
    </source>
</evidence>
<dbReference type="RefSeq" id="WP_123879703.1">
    <property type="nucleotide sequence ID" value="NZ_RPFZ01000001.1"/>
</dbReference>
<name>A0A3N5CQK1_9SPHN</name>
<dbReference type="AlphaFoldDB" id="A0A3N5CQK1"/>
<dbReference type="OrthoDB" id="7429180at2"/>
<dbReference type="EMBL" id="RPFZ01000001">
    <property type="protein sequence ID" value="RPF71343.1"/>
    <property type="molecule type" value="Genomic_DNA"/>
</dbReference>
<organism evidence="2 3">
    <name type="scientific">Aurantiacibacter spongiae</name>
    <dbReference type="NCBI Taxonomy" id="2488860"/>
    <lineage>
        <taxon>Bacteria</taxon>
        <taxon>Pseudomonadati</taxon>
        <taxon>Pseudomonadota</taxon>
        <taxon>Alphaproteobacteria</taxon>
        <taxon>Sphingomonadales</taxon>
        <taxon>Erythrobacteraceae</taxon>
        <taxon>Aurantiacibacter</taxon>
    </lineage>
</organism>
<feature type="region of interest" description="Disordered" evidence="1">
    <location>
        <begin position="1"/>
        <end position="26"/>
    </location>
</feature>
<sequence>MFEGKQPEAAHSRESVGPDAGRESLRRVTWSDLVSRLAAARELRAELASASGGRKTDPASFDAAFARHIAALGEPHAGSTGHVVRRPEKQDVNPNGLGNGKCQRRKTGRVEGPDAGPRADRDQTASRGST</sequence>
<feature type="region of interest" description="Disordered" evidence="1">
    <location>
        <begin position="72"/>
        <end position="130"/>
    </location>
</feature>
<protein>
    <submittedName>
        <fullName evidence="2">Uncharacterized protein</fullName>
    </submittedName>
</protein>
<comment type="caution">
    <text evidence="2">The sequence shown here is derived from an EMBL/GenBank/DDBJ whole genome shotgun (WGS) entry which is preliminary data.</text>
</comment>
<proteinExistence type="predicted"/>
<evidence type="ECO:0000313" key="2">
    <source>
        <dbReference type="EMBL" id="RPF71343.1"/>
    </source>
</evidence>
<reference evidence="2 3" key="1">
    <citation type="submission" date="2018-11" db="EMBL/GenBank/DDBJ databases">
        <title>Erythrobacter spongiae sp. nov., isolated from a marine sponge.</title>
        <authorList>
            <person name="Zhuang L."/>
            <person name="Luo L."/>
        </authorList>
    </citation>
    <scope>NUCLEOTIDE SEQUENCE [LARGE SCALE GENOMIC DNA]</scope>
    <source>
        <strain evidence="2 3">HN-E23</strain>
    </source>
</reference>
<evidence type="ECO:0000256" key="1">
    <source>
        <dbReference type="SAM" id="MobiDB-lite"/>
    </source>
</evidence>
<gene>
    <name evidence="2" type="ORF">EG799_06755</name>
</gene>
<dbReference type="Proteomes" id="UP000275232">
    <property type="component" value="Unassembled WGS sequence"/>
</dbReference>